<dbReference type="RefSeq" id="WP_206709087.1">
    <property type="nucleotide sequence ID" value="NZ_CP059066.1"/>
</dbReference>
<evidence type="ECO:0000256" key="4">
    <source>
        <dbReference type="ARBA" id="ARBA00066388"/>
    </source>
</evidence>
<dbReference type="EMBL" id="CP059066">
    <property type="protein sequence ID" value="QSQ08887.1"/>
    <property type="molecule type" value="Genomic_DNA"/>
</dbReference>
<dbReference type="InterPro" id="IPR003439">
    <property type="entry name" value="ABC_transporter-like_ATP-bd"/>
</dbReference>
<dbReference type="KEGG" id="kme:H0A61_01238"/>
<gene>
    <name evidence="6" type="primary">potA_1</name>
    <name evidence="6" type="ORF">H0A61_01238</name>
</gene>
<dbReference type="InterPro" id="IPR003593">
    <property type="entry name" value="AAA+_ATPase"/>
</dbReference>
<dbReference type="PANTHER" id="PTHR42781">
    <property type="entry name" value="SPERMIDINE/PUTRESCINE IMPORT ATP-BINDING PROTEIN POTA"/>
    <property type="match status" value="1"/>
</dbReference>
<keyword evidence="3 6" id="KW-0067">ATP-binding</keyword>
<dbReference type="GO" id="GO:0015418">
    <property type="term" value="F:ABC-type quaternary ammonium compound transporting activity"/>
    <property type="evidence" value="ECO:0007669"/>
    <property type="project" value="UniProtKB-EC"/>
</dbReference>
<dbReference type="Gene3D" id="3.40.50.300">
    <property type="entry name" value="P-loop containing nucleotide triphosphate hydrolases"/>
    <property type="match status" value="1"/>
</dbReference>
<evidence type="ECO:0000256" key="2">
    <source>
        <dbReference type="ARBA" id="ARBA00022741"/>
    </source>
</evidence>
<proteinExistence type="predicted"/>
<dbReference type="PANTHER" id="PTHR42781:SF4">
    <property type="entry name" value="SPERMIDINE_PUTRESCINE IMPORT ATP-BINDING PROTEIN POTA"/>
    <property type="match status" value="1"/>
</dbReference>
<dbReference type="GO" id="GO:0016887">
    <property type="term" value="F:ATP hydrolysis activity"/>
    <property type="evidence" value="ECO:0007669"/>
    <property type="project" value="InterPro"/>
</dbReference>
<evidence type="ECO:0000313" key="7">
    <source>
        <dbReference type="Proteomes" id="UP000662904"/>
    </source>
</evidence>
<dbReference type="EC" id="7.6.2.9" evidence="4"/>
<dbReference type="PROSITE" id="PS00211">
    <property type="entry name" value="ABC_TRANSPORTER_1"/>
    <property type="match status" value="1"/>
</dbReference>
<dbReference type="GO" id="GO:0005524">
    <property type="term" value="F:ATP binding"/>
    <property type="evidence" value="ECO:0007669"/>
    <property type="project" value="UniProtKB-KW"/>
</dbReference>
<name>A0A8A0RN64_9FIRM</name>
<dbReference type="InterPro" id="IPR027417">
    <property type="entry name" value="P-loop_NTPase"/>
</dbReference>
<evidence type="ECO:0000256" key="1">
    <source>
        <dbReference type="ARBA" id="ARBA00022448"/>
    </source>
</evidence>
<dbReference type="Pfam" id="PF00005">
    <property type="entry name" value="ABC_tran"/>
    <property type="match status" value="1"/>
</dbReference>
<evidence type="ECO:0000313" key="6">
    <source>
        <dbReference type="EMBL" id="QSQ08887.1"/>
    </source>
</evidence>
<dbReference type="PROSITE" id="PS50893">
    <property type="entry name" value="ABC_TRANSPORTER_2"/>
    <property type="match status" value="1"/>
</dbReference>
<keyword evidence="7" id="KW-1185">Reference proteome</keyword>
<dbReference type="FunFam" id="3.40.50.300:FF:000425">
    <property type="entry name" value="Probable ABC transporter, ATP-binding subunit"/>
    <property type="match status" value="1"/>
</dbReference>
<organism evidence="6 7">
    <name type="scientific">Koleobacter methoxysyntrophicus</name>
    <dbReference type="NCBI Taxonomy" id="2751313"/>
    <lineage>
        <taxon>Bacteria</taxon>
        <taxon>Bacillati</taxon>
        <taxon>Bacillota</taxon>
        <taxon>Clostridia</taxon>
        <taxon>Koleobacterales</taxon>
        <taxon>Koleobacteraceae</taxon>
        <taxon>Koleobacter</taxon>
    </lineage>
</organism>
<protein>
    <recommendedName>
        <fullName evidence="4">ABC-type quaternary amine transporter</fullName>
        <ecNumber evidence="4">7.6.2.9</ecNumber>
    </recommendedName>
</protein>
<dbReference type="InterPro" id="IPR008995">
    <property type="entry name" value="Mo/tungstate-bd_C_term_dom"/>
</dbReference>
<dbReference type="SMART" id="SM00382">
    <property type="entry name" value="AAA"/>
    <property type="match status" value="1"/>
</dbReference>
<sequence>MSSVELMNISTPYSLKNINLKVRDGELLVLLGPTGAGKTTMLNVIAGLENYSGSVLFDGVPIDGIPTGRRNVGYLFQDLNLFPHLNVFWNIAFGLKMQGLNKTEIQDKVDKMLHLLKIEPLRDRFPKNLSGGEKQRVALARALINLPCILLLDEPMSSLDYRTSKYLRTELRMLQKKLGITTVYVTHNLYEAEEMADRIAVIDKGRLEQIGSPEDVFFHPQETVSSFIGAPNILNCEYCRLLNPSLMEVECGGISLIIPNEGKQVRKLAILPEDIYISAAKPPGPNINRVKGILMKVDESTHTVCCTVLAGENYLRAELPKEIFKTMGLDIGGEVWLILNLRKLKVANK</sequence>
<dbReference type="Proteomes" id="UP000662904">
    <property type="component" value="Chromosome"/>
</dbReference>
<dbReference type="InterPro" id="IPR017871">
    <property type="entry name" value="ABC_transporter-like_CS"/>
</dbReference>
<keyword evidence="2" id="KW-0547">Nucleotide-binding</keyword>
<dbReference type="InterPro" id="IPR050093">
    <property type="entry name" value="ABC_SmlMolc_Importer"/>
</dbReference>
<feature type="domain" description="ABC transporter" evidence="5">
    <location>
        <begin position="4"/>
        <end position="229"/>
    </location>
</feature>
<dbReference type="AlphaFoldDB" id="A0A8A0RN64"/>
<evidence type="ECO:0000259" key="5">
    <source>
        <dbReference type="PROSITE" id="PS50893"/>
    </source>
</evidence>
<reference evidence="6" key="1">
    <citation type="submission" date="2020-07" db="EMBL/GenBank/DDBJ databases">
        <title>Koleobacter methoxysyntrophicus gen. nov., sp. nov., a novel anaerobic bacterium isolated from deep subsurface oil field and proposal of Koleobacterales ord. nov. in the phylum Firmicutes.</title>
        <authorList>
            <person name="Sakamoto S."/>
            <person name="Tamaki H."/>
        </authorList>
    </citation>
    <scope>NUCLEOTIDE SEQUENCE</scope>
    <source>
        <strain evidence="6">NRmbB1</strain>
    </source>
</reference>
<dbReference type="SUPFAM" id="SSF50331">
    <property type="entry name" value="MOP-like"/>
    <property type="match status" value="1"/>
</dbReference>
<dbReference type="SUPFAM" id="SSF52540">
    <property type="entry name" value="P-loop containing nucleoside triphosphate hydrolases"/>
    <property type="match status" value="1"/>
</dbReference>
<keyword evidence="1" id="KW-0813">Transport</keyword>
<evidence type="ECO:0000256" key="3">
    <source>
        <dbReference type="ARBA" id="ARBA00022840"/>
    </source>
</evidence>
<accession>A0A8A0RN64</accession>